<evidence type="ECO:0000313" key="2">
    <source>
        <dbReference type="Proteomes" id="UP000887565"/>
    </source>
</evidence>
<evidence type="ECO:0000259" key="1">
    <source>
        <dbReference type="Pfam" id="PF17921"/>
    </source>
</evidence>
<accession>A0A915IL56</accession>
<keyword evidence="2" id="KW-1185">Reference proteome</keyword>
<proteinExistence type="predicted"/>
<dbReference type="WBParaSite" id="nRc.2.0.1.t14609-RA">
    <property type="protein sequence ID" value="nRc.2.0.1.t14609-RA"/>
    <property type="gene ID" value="nRc.2.0.1.g14609"/>
</dbReference>
<dbReference type="AlphaFoldDB" id="A0A915IL56"/>
<evidence type="ECO:0000313" key="3">
    <source>
        <dbReference type="WBParaSite" id="nRc.2.0.1.t14609-RA"/>
    </source>
</evidence>
<sequence>MKILNHQGSNPMLAAIKAHFWWPHMEEAIREWIKSCKIHQLTSLGMPLPPQLLPIQPTHPFEVVATDIVNNHQ</sequence>
<name>A0A915IL56_ROMCU</name>
<feature type="domain" description="Integrase zinc-binding" evidence="1">
    <location>
        <begin position="5"/>
        <end position="41"/>
    </location>
</feature>
<dbReference type="Pfam" id="PF17921">
    <property type="entry name" value="Integrase_H2C2"/>
    <property type="match status" value="1"/>
</dbReference>
<dbReference type="Proteomes" id="UP000887565">
    <property type="component" value="Unplaced"/>
</dbReference>
<organism evidence="2 3">
    <name type="scientific">Romanomermis culicivorax</name>
    <name type="common">Nematode worm</name>
    <dbReference type="NCBI Taxonomy" id="13658"/>
    <lineage>
        <taxon>Eukaryota</taxon>
        <taxon>Metazoa</taxon>
        <taxon>Ecdysozoa</taxon>
        <taxon>Nematoda</taxon>
        <taxon>Enoplea</taxon>
        <taxon>Dorylaimia</taxon>
        <taxon>Mermithida</taxon>
        <taxon>Mermithoidea</taxon>
        <taxon>Mermithidae</taxon>
        <taxon>Romanomermis</taxon>
    </lineage>
</organism>
<reference evidence="3" key="1">
    <citation type="submission" date="2022-11" db="UniProtKB">
        <authorList>
            <consortium name="WormBaseParasite"/>
        </authorList>
    </citation>
    <scope>IDENTIFICATION</scope>
</reference>
<dbReference type="Gene3D" id="1.10.340.70">
    <property type="match status" value="1"/>
</dbReference>
<dbReference type="InterPro" id="IPR041588">
    <property type="entry name" value="Integrase_H2C2"/>
</dbReference>
<protein>
    <submittedName>
        <fullName evidence="3">Integrase zinc-binding domain-containing protein</fullName>
    </submittedName>
</protein>